<name>A0A2P2NDW1_RHIMU</name>
<sequence length="25" mass="2974">MKGECKHNIKLEHTLDNMKVSFIWA</sequence>
<organism evidence="1">
    <name type="scientific">Rhizophora mucronata</name>
    <name type="common">Asiatic mangrove</name>
    <dbReference type="NCBI Taxonomy" id="61149"/>
    <lineage>
        <taxon>Eukaryota</taxon>
        <taxon>Viridiplantae</taxon>
        <taxon>Streptophyta</taxon>
        <taxon>Embryophyta</taxon>
        <taxon>Tracheophyta</taxon>
        <taxon>Spermatophyta</taxon>
        <taxon>Magnoliopsida</taxon>
        <taxon>eudicotyledons</taxon>
        <taxon>Gunneridae</taxon>
        <taxon>Pentapetalae</taxon>
        <taxon>rosids</taxon>
        <taxon>fabids</taxon>
        <taxon>Malpighiales</taxon>
        <taxon>Rhizophoraceae</taxon>
        <taxon>Rhizophora</taxon>
    </lineage>
</organism>
<dbReference type="EMBL" id="GGEC01060180">
    <property type="protein sequence ID" value="MBX40664.1"/>
    <property type="molecule type" value="Transcribed_RNA"/>
</dbReference>
<protein>
    <submittedName>
        <fullName evidence="1">Uncharacterized protein</fullName>
    </submittedName>
</protein>
<dbReference type="AlphaFoldDB" id="A0A2P2NDW1"/>
<proteinExistence type="predicted"/>
<reference evidence="1" key="1">
    <citation type="submission" date="2018-02" db="EMBL/GenBank/DDBJ databases">
        <title>Rhizophora mucronata_Transcriptome.</title>
        <authorList>
            <person name="Meera S.P."/>
            <person name="Sreeshan A."/>
            <person name="Augustine A."/>
        </authorList>
    </citation>
    <scope>NUCLEOTIDE SEQUENCE</scope>
    <source>
        <tissue evidence="1">Leaf</tissue>
    </source>
</reference>
<accession>A0A2P2NDW1</accession>
<evidence type="ECO:0000313" key="1">
    <source>
        <dbReference type="EMBL" id="MBX40664.1"/>
    </source>
</evidence>